<evidence type="ECO:0000259" key="2">
    <source>
        <dbReference type="Pfam" id="PF05685"/>
    </source>
</evidence>
<reference evidence="3 4" key="1">
    <citation type="submission" date="2021-12" db="EMBL/GenBank/DDBJ databases">
        <title>Discovery of the Pendulisporaceae a myxobacterial family with distinct sporulation behavior and unique specialized metabolism.</title>
        <authorList>
            <person name="Garcia R."/>
            <person name="Popoff A."/>
            <person name="Bader C.D."/>
            <person name="Loehr J."/>
            <person name="Walesch S."/>
            <person name="Walt C."/>
            <person name="Boldt J."/>
            <person name="Bunk B."/>
            <person name="Haeckl F.J.F.P.J."/>
            <person name="Gunesch A.P."/>
            <person name="Birkelbach J."/>
            <person name="Nuebel U."/>
            <person name="Pietschmann T."/>
            <person name="Bach T."/>
            <person name="Mueller R."/>
        </authorList>
    </citation>
    <scope>NUCLEOTIDE SEQUENCE [LARGE SCALE GENOMIC DNA]</scope>
    <source>
        <strain evidence="3 4">MSr12523</strain>
    </source>
</reference>
<feature type="domain" description="Putative restriction endonuclease" evidence="2">
    <location>
        <begin position="28"/>
        <end position="161"/>
    </location>
</feature>
<organism evidence="3 4">
    <name type="scientific">Pendulispora brunnea</name>
    <dbReference type="NCBI Taxonomy" id="2905690"/>
    <lineage>
        <taxon>Bacteria</taxon>
        <taxon>Pseudomonadati</taxon>
        <taxon>Myxococcota</taxon>
        <taxon>Myxococcia</taxon>
        <taxon>Myxococcales</taxon>
        <taxon>Sorangiineae</taxon>
        <taxon>Pendulisporaceae</taxon>
        <taxon>Pendulispora</taxon>
    </lineage>
</organism>
<name>A0ABZ2KFD7_9BACT</name>
<sequence>MDPRKPITPLEAPGVRSESVHVPRIDERLAPPETRLEYLHGIELFAAPVDPPHATRHADVTAVLRTAVADGYIAAVDLLTRTEDASDFAPHASIYPADLDGEGHRRLEELAFEIASEQSLSVPTNKARELIRRGVRRVFCVLVKQSRVLEWSREADSWQTLLLDSVIEDRCFVVPIKVRALLEAAAADDAVGSALLEKKNPVVVSALTNSKTEGVLEAKASALVTVLGARGIALDDAARARIGAERNLEVLDRWIVRAATATSLDEVLG</sequence>
<evidence type="ECO:0000313" key="4">
    <source>
        <dbReference type="Proteomes" id="UP001379533"/>
    </source>
</evidence>
<dbReference type="Proteomes" id="UP001379533">
    <property type="component" value="Chromosome"/>
</dbReference>
<dbReference type="RefSeq" id="WP_394845685.1">
    <property type="nucleotide sequence ID" value="NZ_CP089982.1"/>
</dbReference>
<evidence type="ECO:0000256" key="1">
    <source>
        <dbReference type="SAM" id="MobiDB-lite"/>
    </source>
</evidence>
<proteinExistence type="predicted"/>
<gene>
    <name evidence="3" type="ORF">LZC95_52725</name>
</gene>
<keyword evidence="3" id="KW-0540">Nuclease</keyword>
<evidence type="ECO:0000313" key="3">
    <source>
        <dbReference type="EMBL" id="WXA95076.1"/>
    </source>
</evidence>
<dbReference type="Gene3D" id="3.90.1570.10">
    <property type="entry name" value="tt1808, chain A"/>
    <property type="match status" value="1"/>
</dbReference>
<dbReference type="InterPro" id="IPR012296">
    <property type="entry name" value="Nuclease_put_TT1808"/>
</dbReference>
<dbReference type="Pfam" id="PF05685">
    <property type="entry name" value="Uma2"/>
    <property type="match status" value="1"/>
</dbReference>
<protein>
    <submittedName>
        <fullName evidence="3">Uma2 family endonuclease</fullName>
    </submittedName>
</protein>
<dbReference type="EMBL" id="CP089982">
    <property type="protein sequence ID" value="WXA95076.1"/>
    <property type="molecule type" value="Genomic_DNA"/>
</dbReference>
<dbReference type="InterPro" id="IPR008538">
    <property type="entry name" value="Uma2"/>
</dbReference>
<keyword evidence="3" id="KW-0378">Hydrolase</keyword>
<dbReference type="InterPro" id="IPR011335">
    <property type="entry name" value="Restrct_endonuc-II-like"/>
</dbReference>
<keyword evidence="4" id="KW-1185">Reference proteome</keyword>
<keyword evidence="3" id="KW-0255">Endonuclease</keyword>
<dbReference type="SUPFAM" id="SSF52980">
    <property type="entry name" value="Restriction endonuclease-like"/>
    <property type="match status" value="1"/>
</dbReference>
<feature type="region of interest" description="Disordered" evidence="1">
    <location>
        <begin position="1"/>
        <end position="21"/>
    </location>
</feature>
<accession>A0ABZ2KFD7</accession>
<dbReference type="GO" id="GO:0004519">
    <property type="term" value="F:endonuclease activity"/>
    <property type="evidence" value="ECO:0007669"/>
    <property type="project" value="UniProtKB-KW"/>
</dbReference>